<dbReference type="InterPro" id="IPR045851">
    <property type="entry name" value="AMP-bd_C_sf"/>
</dbReference>
<dbReference type="Pfam" id="PF13193">
    <property type="entry name" value="AMP-binding_C"/>
    <property type="match status" value="1"/>
</dbReference>
<evidence type="ECO:0000256" key="3">
    <source>
        <dbReference type="SAM" id="MobiDB-lite"/>
    </source>
</evidence>
<keyword evidence="5" id="KW-1185">Reference proteome</keyword>
<feature type="region of interest" description="Disordered" evidence="3">
    <location>
        <begin position="86"/>
        <end position="120"/>
    </location>
</feature>
<dbReference type="PANTHER" id="PTHR44845">
    <property type="entry name" value="CARRIER DOMAIN-CONTAINING PROTEIN"/>
    <property type="match status" value="1"/>
</dbReference>
<name>A0A1I8AEC1_9BILA</name>
<accession>A0A1I8AEC1</accession>
<feature type="compositionally biased region" description="Basic and acidic residues" evidence="3">
    <location>
        <begin position="87"/>
        <end position="120"/>
    </location>
</feature>
<protein>
    <submittedName>
        <fullName evidence="6">AMP-binding_C domain-containing protein</fullName>
    </submittedName>
</protein>
<keyword evidence="2" id="KW-0597">Phosphoprotein</keyword>
<evidence type="ECO:0000313" key="6">
    <source>
        <dbReference type="WBParaSite" id="L893_g4918.t1"/>
    </source>
</evidence>
<dbReference type="Proteomes" id="UP000095287">
    <property type="component" value="Unplaced"/>
</dbReference>
<evidence type="ECO:0000256" key="1">
    <source>
        <dbReference type="ARBA" id="ARBA00022450"/>
    </source>
</evidence>
<dbReference type="FunFam" id="3.30.300.30:FF:000010">
    <property type="entry name" value="Enterobactin synthetase component F"/>
    <property type="match status" value="1"/>
</dbReference>
<keyword evidence="1" id="KW-0596">Phosphopantetheine</keyword>
<evidence type="ECO:0000313" key="5">
    <source>
        <dbReference type="Proteomes" id="UP000095287"/>
    </source>
</evidence>
<organism evidence="5 6">
    <name type="scientific">Steinernema glaseri</name>
    <dbReference type="NCBI Taxonomy" id="37863"/>
    <lineage>
        <taxon>Eukaryota</taxon>
        <taxon>Metazoa</taxon>
        <taxon>Ecdysozoa</taxon>
        <taxon>Nematoda</taxon>
        <taxon>Chromadorea</taxon>
        <taxon>Rhabditida</taxon>
        <taxon>Tylenchina</taxon>
        <taxon>Panagrolaimomorpha</taxon>
        <taxon>Strongyloidoidea</taxon>
        <taxon>Steinernematidae</taxon>
        <taxon>Steinernema</taxon>
    </lineage>
</organism>
<feature type="domain" description="AMP-binding enzyme C-terminal" evidence="4">
    <location>
        <begin position="7"/>
        <end position="87"/>
    </location>
</feature>
<evidence type="ECO:0000256" key="2">
    <source>
        <dbReference type="ARBA" id="ARBA00022553"/>
    </source>
</evidence>
<sequence>FRIELGEIESRLLEHADVREAVVLALDMPGGKQLAAYLVCEQAQAGAEQQAALRDSLKAQLRVNLPDYMVPAHLVLLDQMPLTGNGKLDRHALPLPDREQGREHYEAPRSEVEQDRKSVV</sequence>
<dbReference type="GO" id="GO:0044550">
    <property type="term" value="P:secondary metabolite biosynthetic process"/>
    <property type="evidence" value="ECO:0007669"/>
    <property type="project" value="UniProtKB-ARBA"/>
</dbReference>
<dbReference type="AlphaFoldDB" id="A0A1I8AEC1"/>
<dbReference type="InterPro" id="IPR025110">
    <property type="entry name" value="AMP-bd_C"/>
</dbReference>
<dbReference type="PANTHER" id="PTHR44845:SF7">
    <property type="entry name" value="PLIPASTATIN SYNTHASE SUBUNIT D"/>
    <property type="match status" value="1"/>
</dbReference>
<reference evidence="6" key="1">
    <citation type="submission" date="2016-11" db="UniProtKB">
        <authorList>
            <consortium name="WormBaseParasite"/>
        </authorList>
    </citation>
    <scope>IDENTIFICATION</scope>
</reference>
<dbReference type="SUPFAM" id="SSF56801">
    <property type="entry name" value="Acetyl-CoA synthetase-like"/>
    <property type="match status" value="1"/>
</dbReference>
<evidence type="ECO:0000259" key="4">
    <source>
        <dbReference type="Pfam" id="PF13193"/>
    </source>
</evidence>
<dbReference type="Gene3D" id="3.30.300.30">
    <property type="match status" value="1"/>
</dbReference>
<proteinExistence type="predicted"/>
<dbReference type="WBParaSite" id="L893_g4918.t1">
    <property type="protein sequence ID" value="L893_g4918.t1"/>
    <property type="gene ID" value="L893_g4918"/>
</dbReference>